<organism evidence="3 4">
    <name type="scientific">Nocardia albiluteola</name>
    <dbReference type="NCBI Taxonomy" id="2842303"/>
    <lineage>
        <taxon>Bacteria</taxon>
        <taxon>Bacillati</taxon>
        <taxon>Actinomycetota</taxon>
        <taxon>Actinomycetes</taxon>
        <taxon>Mycobacteriales</taxon>
        <taxon>Nocardiaceae</taxon>
        <taxon>Nocardia</taxon>
    </lineage>
</organism>
<keyword evidence="1" id="KW-1133">Transmembrane helix</keyword>
<dbReference type="Proteomes" id="UP000733379">
    <property type="component" value="Unassembled WGS sequence"/>
</dbReference>
<dbReference type="InterPro" id="IPR018713">
    <property type="entry name" value="MPAB/Lcp_cat_dom"/>
</dbReference>
<dbReference type="Pfam" id="PF09995">
    <property type="entry name" value="MPAB_Lcp_cat"/>
    <property type="match status" value="1"/>
</dbReference>
<protein>
    <submittedName>
        <fullName evidence="3">DUF2236 domain-containing protein</fullName>
    </submittedName>
</protein>
<feature type="domain" description="ER-bound oxygenase mpaB/mpaB'/Rubber oxygenase catalytic" evidence="2">
    <location>
        <begin position="39"/>
        <end position="273"/>
    </location>
</feature>
<comment type="caution">
    <text evidence="3">The sequence shown here is derived from an EMBL/GenBank/DDBJ whole genome shotgun (WGS) entry which is preliminary data.</text>
</comment>
<keyword evidence="4" id="KW-1185">Reference proteome</keyword>
<feature type="transmembrane region" description="Helical" evidence="1">
    <location>
        <begin position="21"/>
        <end position="42"/>
    </location>
</feature>
<evidence type="ECO:0000259" key="2">
    <source>
        <dbReference type="Pfam" id="PF09995"/>
    </source>
</evidence>
<dbReference type="RefSeq" id="WP_215918152.1">
    <property type="nucleotide sequence ID" value="NZ_JAHKNI010000005.1"/>
</dbReference>
<evidence type="ECO:0000256" key="1">
    <source>
        <dbReference type="SAM" id="Phobius"/>
    </source>
</evidence>
<dbReference type="PANTHER" id="PTHR36151:SF3">
    <property type="entry name" value="ER-BOUND OXYGENASE MPAB_MPAB'_RUBBER OXYGENASE CATALYTIC DOMAIN-CONTAINING PROTEIN"/>
    <property type="match status" value="1"/>
</dbReference>
<gene>
    <name evidence="3" type="ORF">KO481_17120</name>
</gene>
<evidence type="ECO:0000313" key="4">
    <source>
        <dbReference type="Proteomes" id="UP000733379"/>
    </source>
</evidence>
<evidence type="ECO:0000313" key="3">
    <source>
        <dbReference type="EMBL" id="MBU3063244.1"/>
    </source>
</evidence>
<dbReference type="EMBL" id="JAHKNI010000005">
    <property type="protein sequence ID" value="MBU3063244.1"/>
    <property type="molecule type" value="Genomic_DNA"/>
</dbReference>
<keyword evidence="1" id="KW-0812">Transmembrane</keyword>
<sequence length="318" mass="36540">MTATMRIDNRPARSRSRREALAADVHWFGASLPLAFFGQLLFDQVAYREIAASVDRTGRFAENFTDRSVRSFAFGALMLHTDAQDAQRFRELVKTLHRDVHGVGKGEFADTRYSAFDPELWMWIAISTINSVYQAYIRVCGRPLDAADREIVYQTLRSEMTFLELPSRQGKLPATLDDMLAEYDRVAATKLADNSFLQYARRTIWRLPFPTLVVPVALPAPLQPAWRLLAALAARPVVICSTAAAHPRMRELLGQPWGPRHRAEYLVYRTALRTAWRRLPRRLMLEPLAYNRYEYERLRDSYQSLLLESFAPQDQSAT</sequence>
<accession>A0ABS6AYY1</accession>
<name>A0ABS6AYY1_9NOCA</name>
<keyword evidence="1" id="KW-0472">Membrane</keyword>
<dbReference type="PANTHER" id="PTHR36151">
    <property type="entry name" value="BLR2777 PROTEIN"/>
    <property type="match status" value="1"/>
</dbReference>
<reference evidence="3 4" key="1">
    <citation type="submission" date="2021-06" db="EMBL/GenBank/DDBJ databases">
        <title>Actinomycetes sequencing.</title>
        <authorList>
            <person name="Shan Q."/>
        </authorList>
    </citation>
    <scope>NUCLEOTIDE SEQUENCE [LARGE SCALE GENOMIC DNA]</scope>
    <source>
        <strain evidence="3 4">NEAU-G5</strain>
    </source>
</reference>
<proteinExistence type="predicted"/>